<proteinExistence type="inferred from homology"/>
<keyword evidence="4 7" id="KW-0223">Dioxygenase</keyword>
<evidence type="ECO:0000256" key="4">
    <source>
        <dbReference type="ARBA" id="ARBA00022964"/>
    </source>
</evidence>
<keyword evidence="6 7" id="KW-0408">Iron</keyword>
<dbReference type="NCBIfam" id="NF003975">
    <property type="entry name" value="PRK05467.1-4"/>
    <property type="match status" value="1"/>
</dbReference>
<dbReference type="AlphaFoldDB" id="A0A1H9HAS2"/>
<dbReference type="InterPro" id="IPR005123">
    <property type="entry name" value="Oxoglu/Fe-dep_dioxygenase_dom"/>
</dbReference>
<evidence type="ECO:0000256" key="3">
    <source>
        <dbReference type="ARBA" id="ARBA00022896"/>
    </source>
</evidence>
<dbReference type="RefSeq" id="WP_091357438.1">
    <property type="nucleotide sequence ID" value="NZ_AP025284.1"/>
</dbReference>
<name>A0A1H9HAS2_9GAMM</name>
<dbReference type="InterPro" id="IPR006620">
    <property type="entry name" value="Pro_4_hyd_alph"/>
</dbReference>
<keyword evidence="3 7" id="KW-0847">Vitamin C</keyword>
<organism evidence="9 10">
    <name type="scientific">Amphritea atlantica</name>
    <dbReference type="NCBI Taxonomy" id="355243"/>
    <lineage>
        <taxon>Bacteria</taxon>
        <taxon>Pseudomonadati</taxon>
        <taxon>Pseudomonadota</taxon>
        <taxon>Gammaproteobacteria</taxon>
        <taxon>Oceanospirillales</taxon>
        <taxon>Oceanospirillaceae</taxon>
        <taxon>Amphritea</taxon>
    </lineage>
</organism>
<dbReference type="Gene3D" id="4.10.860.20">
    <property type="entry name" value="Rabenosyn, Rab binding domain"/>
    <property type="match status" value="1"/>
</dbReference>
<dbReference type="GO" id="GO:0005506">
    <property type="term" value="F:iron ion binding"/>
    <property type="evidence" value="ECO:0007669"/>
    <property type="project" value="UniProtKB-UniRule"/>
</dbReference>
<reference evidence="10" key="1">
    <citation type="submission" date="2016-10" db="EMBL/GenBank/DDBJ databases">
        <authorList>
            <person name="Varghese N."/>
            <person name="Submissions S."/>
        </authorList>
    </citation>
    <scope>NUCLEOTIDE SEQUENCE [LARGE SCALE GENOMIC DNA]</scope>
    <source>
        <strain evidence="10">DSM 18887</strain>
    </source>
</reference>
<feature type="binding site" evidence="7">
    <location>
        <position position="96"/>
    </location>
    <ligand>
        <name>Fe cation</name>
        <dbReference type="ChEBI" id="CHEBI:24875"/>
    </ligand>
</feature>
<keyword evidence="10" id="KW-1185">Reference proteome</keyword>
<evidence type="ECO:0000256" key="6">
    <source>
        <dbReference type="ARBA" id="ARBA00023004"/>
    </source>
</evidence>
<comment type="cofactor">
    <cofactor evidence="7">
        <name>Fe(2+)</name>
        <dbReference type="ChEBI" id="CHEBI:29033"/>
    </cofactor>
    <text evidence="7">Binds 1 Fe(2+) ion per subunit.</text>
</comment>
<feature type="binding site" evidence="7">
    <location>
        <position position="169"/>
    </location>
    <ligand>
        <name>2-oxoglutarate</name>
        <dbReference type="ChEBI" id="CHEBI:16810"/>
    </ligand>
</feature>
<dbReference type="OrthoDB" id="9812472at2"/>
<dbReference type="PANTHER" id="PTHR41536">
    <property type="entry name" value="PKHD-TYPE HYDROXYLASE YBIX"/>
    <property type="match status" value="1"/>
</dbReference>
<dbReference type="Gene3D" id="2.60.120.620">
    <property type="entry name" value="q2cbj1_9rhob like domain"/>
    <property type="match status" value="1"/>
</dbReference>
<comment type="cofactor">
    <cofactor evidence="1 7">
        <name>L-ascorbate</name>
        <dbReference type="ChEBI" id="CHEBI:38290"/>
    </cofactor>
</comment>
<evidence type="ECO:0000256" key="2">
    <source>
        <dbReference type="ARBA" id="ARBA00022723"/>
    </source>
</evidence>
<dbReference type="Pfam" id="PF18331">
    <property type="entry name" value="PKHD_C"/>
    <property type="match status" value="1"/>
</dbReference>
<keyword evidence="5 7" id="KW-0560">Oxidoreductase</keyword>
<feature type="binding site" evidence="7">
    <location>
        <position position="159"/>
    </location>
    <ligand>
        <name>Fe cation</name>
        <dbReference type="ChEBI" id="CHEBI:24875"/>
    </ligand>
</feature>
<protein>
    <submittedName>
        <fullName evidence="9">PKHD-type hydroxylase</fullName>
    </submittedName>
</protein>
<dbReference type="SMART" id="SM00702">
    <property type="entry name" value="P4Hc"/>
    <property type="match status" value="1"/>
</dbReference>
<dbReference type="SUPFAM" id="SSF51197">
    <property type="entry name" value="Clavaminate synthase-like"/>
    <property type="match status" value="1"/>
</dbReference>
<dbReference type="GO" id="GO:0031418">
    <property type="term" value="F:L-ascorbic acid binding"/>
    <property type="evidence" value="ECO:0007669"/>
    <property type="project" value="UniProtKB-KW"/>
</dbReference>
<dbReference type="InterPro" id="IPR041097">
    <property type="entry name" value="PKHD_C"/>
</dbReference>
<evidence type="ECO:0000256" key="1">
    <source>
        <dbReference type="ARBA" id="ARBA00001961"/>
    </source>
</evidence>
<dbReference type="NCBIfam" id="NF003974">
    <property type="entry name" value="PRK05467.1-3"/>
    <property type="match status" value="1"/>
</dbReference>
<dbReference type="InterPro" id="IPR044862">
    <property type="entry name" value="Pro_4_hyd_alph_FE2OG_OXY"/>
</dbReference>
<keyword evidence="2 7" id="KW-0479">Metal-binding</keyword>
<feature type="domain" description="Fe2OG dioxygenase" evidence="8">
    <location>
        <begin position="78"/>
        <end position="178"/>
    </location>
</feature>
<dbReference type="Pfam" id="PF13640">
    <property type="entry name" value="2OG-FeII_Oxy_3"/>
    <property type="match status" value="1"/>
</dbReference>
<evidence type="ECO:0000256" key="5">
    <source>
        <dbReference type="ARBA" id="ARBA00023002"/>
    </source>
</evidence>
<dbReference type="InterPro" id="IPR023550">
    <property type="entry name" value="PKHD_hydroxylase"/>
</dbReference>
<sequence>MLITIAKVLQANEVQQFREHLDRADWQSGANTAGSLARNVKHNQQLDDSQEPAISLGHHILRTLSCHPAFISAALPDRIYPPKFNRYSENETYGAHIDGSLMQIPTTHLTLRTDLSATLFLTEPDEYKGGELTIETQYGPQRVKLPAGDMVLYPSTSLHSVSPVSAGVRIASFFWIQSMVRDIQQREMLFNLDSSVQALTAELGATHPETVRLSGLYHNLLRQWATPS</sequence>
<dbReference type="STRING" id="355243.SAMN03080615_02037"/>
<feature type="binding site" evidence="7">
    <location>
        <position position="98"/>
    </location>
    <ligand>
        <name>Fe cation</name>
        <dbReference type="ChEBI" id="CHEBI:24875"/>
    </ligand>
</feature>
<dbReference type="GO" id="GO:0006879">
    <property type="term" value="P:intracellular iron ion homeostasis"/>
    <property type="evidence" value="ECO:0007669"/>
    <property type="project" value="TreeGrafter"/>
</dbReference>
<evidence type="ECO:0000256" key="7">
    <source>
        <dbReference type="HAMAP-Rule" id="MF_00657"/>
    </source>
</evidence>
<dbReference type="Proteomes" id="UP000198749">
    <property type="component" value="Unassembled WGS sequence"/>
</dbReference>
<dbReference type="PANTHER" id="PTHR41536:SF1">
    <property type="entry name" value="PKHD-TYPE HYDROXYLASE YBIX"/>
    <property type="match status" value="1"/>
</dbReference>
<dbReference type="EMBL" id="FOGB01000005">
    <property type="protein sequence ID" value="SEQ59373.1"/>
    <property type="molecule type" value="Genomic_DNA"/>
</dbReference>
<evidence type="ECO:0000259" key="8">
    <source>
        <dbReference type="PROSITE" id="PS51471"/>
    </source>
</evidence>
<dbReference type="PROSITE" id="PS51471">
    <property type="entry name" value="FE2OG_OXY"/>
    <property type="match status" value="1"/>
</dbReference>
<dbReference type="GO" id="GO:0006974">
    <property type="term" value="P:DNA damage response"/>
    <property type="evidence" value="ECO:0007669"/>
    <property type="project" value="TreeGrafter"/>
</dbReference>
<dbReference type="GO" id="GO:0016706">
    <property type="term" value="F:2-oxoglutarate-dependent dioxygenase activity"/>
    <property type="evidence" value="ECO:0007669"/>
    <property type="project" value="UniProtKB-UniRule"/>
</dbReference>
<evidence type="ECO:0000313" key="9">
    <source>
        <dbReference type="EMBL" id="SEQ59373.1"/>
    </source>
</evidence>
<evidence type="ECO:0000313" key="10">
    <source>
        <dbReference type="Proteomes" id="UP000198749"/>
    </source>
</evidence>
<accession>A0A1H9HAS2</accession>
<dbReference type="HAMAP" id="MF_00657">
    <property type="entry name" value="Hydroxyl_YbiX"/>
    <property type="match status" value="1"/>
</dbReference>
<gene>
    <name evidence="9" type="ORF">SAMN03080615_02037</name>
</gene>